<evidence type="ECO:0000313" key="2">
    <source>
        <dbReference type="Proteomes" id="UP001519460"/>
    </source>
</evidence>
<proteinExistence type="predicted"/>
<dbReference type="EMBL" id="JACVVK020000137">
    <property type="protein sequence ID" value="KAK7489505.1"/>
    <property type="molecule type" value="Genomic_DNA"/>
</dbReference>
<name>A0ABD0KRX3_9CAEN</name>
<evidence type="ECO:0000313" key="1">
    <source>
        <dbReference type="EMBL" id="KAK7489505.1"/>
    </source>
</evidence>
<reference evidence="1 2" key="1">
    <citation type="journal article" date="2023" name="Sci. Data">
        <title>Genome assembly of the Korean intertidal mud-creeper Batillaria attramentaria.</title>
        <authorList>
            <person name="Patra A.K."/>
            <person name="Ho P.T."/>
            <person name="Jun S."/>
            <person name="Lee S.J."/>
            <person name="Kim Y."/>
            <person name="Won Y.J."/>
        </authorList>
    </citation>
    <scope>NUCLEOTIDE SEQUENCE [LARGE SCALE GENOMIC DNA]</scope>
    <source>
        <strain evidence="1">Wonlab-2016</strain>
    </source>
</reference>
<accession>A0ABD0KRX3</accession>
<keyword evidence="2" id="KW-1185">Reference proteome</keyword>
<sequence>MHTPVTETASWNDLVGCYYIGPFREYSDFVHPPLTLLKPEISARTVIVIVHFKLARPQKVHVTLKILGRLPLFASDGRLQGDHFGQALATRHHLGELAIKI</sequence>
<dbReference type="Proteomes" id="UP001519460">
    <property type="component" value="Unassembled WGS sequence"/>
</dbReference>
<gene>
    <name evidence="1" type="ORF">BaRGS_00019304</name>
</gene>
<organism evidence="1 2">
    <name type="scientific">Batillaria attramentaria</name>
    <dbReference type="NCBI Taxonomy" id="370345"/>
    <lineage>
        <taxon>Eukaryota</taxon>
        <taxon>Metazoa</taxon>
        <taxon>Spiralia</taxon>
        <taxon>Lophotrochozoa</taxon>
        <taxon>Mollusca</taxon>
        <taxon>Gastropoda</taxon>
        <taxon>Caenogastropoda</taxon>
        <taxon>Sorbeoconcha</taxon>
        <taxon>Cerithioidea</taxon>
        <taxon>Batillariidae</taxon>
        <taxon>Batillaria</taxon>
    </lineage>
</organism>
<comment type="caution">
    <text evidence="1">The sequence shown here is derived from an EMBL/GenBank/DDBJ whole genome shotgun (WGS) entry which is preliminary data.</text>
</comment>
<protein>
    <submittedName>
        <fullName evidence="1">Uncharacterized protein</fullName>
    </submittedName>
</protein>
<dbReference type="AlphaFoldDB" id="A0ABD0KRX3"/>